<accession>A0A2G9LJL5</accession>
<sequence length="230" mass="26701">MVQIEKENNNIVFWQAAVISIVVFLLGLFVGVMFESQRTEATMLTISSLTYEFSNIKQMTFYYQQISNKDYCEEAIKQNFKFANNNLKKGQEIERYENANILIKTMDSKKREYLLLKTEFLINTLILKEKCNMSQNMIFYFYSDKTTNKNIIAQQAVQSKVLTDLHNKQTDTFILIPLAADLNNTVVDLLLVSHNITQMPSLLINNKIVLSGIQSESEIERYLQKKNSFS</sequence>
<comment type="caution">
    <text evidence="2">The sequence shown here is derived from an EMBL/GenBank/DDBJ whole genome shotgun (WGS) entry which is preliminary data.</text>
</comment>
<proteinExistence type="predicted"/>
<dbReference type="AlphaFoldDB" id="A0A2G9LJL5"/>
<dbReference type="Proteomes" id="UP000229789">
    <property type="component" value="Unassembled WGS sequence"/>
</dbReference>
<evidence type="ECO:0000313" key="3">
    <source>
        <dbReference type="Proteomes" id="UP000229789"/>
    </source>
</evidence>
<reference evidence="2 3" key="1">
    <citation type="submission" date="2017-09" db="EMBL/GenBank/DDBJ databases">
        <title>Depth-based differentiation of microbial function through sediment-hosted aquifers and enrichment of novel symbionts in the deep terrestrial subsurface.</title>
        <authorList>
            <person name="Probst A.J."/>
            <person name="Ladd B."/>
            <person name="Jarett J.K."/>
            <person name="Geller-Mcgrath D.E."/>
            <person name="Sieber C.M."/>
            <person name="Emerson J.B."/>
            <person name="Anantharaman K."/>
            <person name="Thomas B.C."/>
            <person name="Malmstrom R."/>
            <person name="Stieglmeier M."/>
            <person name="Klingl A."/>
            <person name="Woyke T."/>
            <person name="Ryan C.M."/>
            <person name="Banfield J.F."/>
        </authorList>
    </citation>
    <scope>NUCLEOTIDE SEQUENCE [LARGE SCALE GENOMIC DNA]</scope>
    <source>
        <strain evidence="2">CG18_big_fil_WC_8_21_14_2_50_31_19</strain>
    </source>
</reference>
<keyword evidence="1" id="KW-0812">Transmembrane</keyword>
<evidence type="ECO:0008006" key="4">
    <source>
        <dbReference type="Google" id="ProtNLM"/>
    </source>
</evidence>
<evidence type="ECO:0000313" key="2">
    <source>
        <dbReference type="EMBL" id="PIN66711.1"/>
    </source>
</evidence>
<organism evidence="2 3">
    <name type="scientific">Huberarchaeum crystalense</name>
    <dbReference type="NCBI Taxonomy" id="2014257"/>
    <lineage>
        <taxon>Archaea</taxon>
        <taxon>Candidatus Huberarchaeota</taxon>
        <taxon>Candidatus Huberarchaeia</taxon>
        <taxon>Candidatus Huberarchaeales</taxon>
        <taxon>Candidatus Huberarchaeaceae</taxon>
        <taxon>Candidatus Huberarchaeum</taxon>
    </lineage>
</organism>
<dbReference type="EMBL" id="PCUF01000006">
    <property type="protein sequence ID" value="PIN66711.1"/>
    <property type="molecule type" value="Genomic_DNA"/>
</dbReference>
<gene>
    <name evidence="2" type="ORF">COW69_00680</name>
</gene>
<keyword evidence="1" id="KW-0472">Membrane</keyword>
<name>A0A2G9LJL5_HUBC1</name>
<evidence type="ECO:0000256" key="1">
    <source>
        <dbReference type="SAM" id="Phobius"/>
    </source>
</evidence>
<keyword evidence="1" id="KW-1133">Transmembrane helix</keyword>
<protein>
    <recommendedName>
        <fullName evidence="4">Thioredoxin-like fold domain-containing protein</fullName>
    </recommendedName>
</protein>
<feature type="transmembrane region" description="Helical" evidence="1">
    <location>
        <begin position="12"/>
        <end position="34"/>
    </location>
</feature>